<accession>A0A915E3T4</accession>
<keyword evidence="1" id="KW-1185">Reference proteome</keyword>
<name>A0A915E3T4_9BILA</name>
<dbReference type="WBParaSite" id="jg26407">
    <property type="protein sequence ID" value="jg26407"/>
    <property type="gene ID" value="jg26407"/>
</dbReference>
<sequence>MYEMLTGKDPFATKDFKHGQREVKRNKKKYFELHFPEDPAISQDAQDLIKCLLEIEKYGQKRRCGIANTPDDSYMQIMEMNWFKEEKKLLDHHHEANMRKIIH</sequence>
<dbReference type="AlphaFoldDB" id="A0A915E3T4"/>
<dbReference type="Proteomes" id="UP000887574">
    <property type="component" value="Unplaced"/>
</dbReference>
<dbReference type="Gene3D" id="1.10.510.10">
    <property type="entry name" value="Transferase(Phosphotransferase) domain 1"/>
    <property type="match status" value="1"/>
</dbReference>
<dbReference type="InterPro" id="IPR011009">
    <property type="entry name" value="Kinase-like_dom_sf"/>
</dbReference>
<organism evidence="1 2">
    <name type="scientific">Ditylenchus dipsaci</name>
    <dbReference type="NCBI Taxonomy" id="166011"/>
    <lineage>
        <taxon>Eukaryota</taxon>
        <taxon>Metazoa</taxon>
        <taxon>Ecdysozoa</taxon>
        <taxon>Nematoda</taxon>
        <taxon>Chromadorea</taxon>
        <taxon>Rhabditida</taxon>
        <taxon>Tylenchina</taxon>
        <taxon>Tylenchomorpha</taxon>
        <taxon>Sphaerularioidea</taxon>
        <taxon>Anguinidae</taxon>
        <taxon>Anguininae</taxon>
        <taxon>Ditylenchus</taxon>
    </lineage>
</organism>
<evidence type="ECO:0000313" key="2">
    <source>
        <dbReference type="WBParaSite" id="jg26407"/>
    </source>
</evidence>
<dbReference type="SUPFAM" id="SSF56112">
    <property type="entry name" value="Protein kinase-like (PK-like)"/>
    <property type="match status" value="1"/>
</dbReference>
<proteinExistence type="predicted"/>
<evidence type="ECO:0000313" key="1">
    <source>
        <dbReference type="Proteomes" id="UP000887574"/>
    </source>
</evidence>
<protein>
    <submittedName>
        <fullName evidence="2">Uncharacterized protein</fullName>
    </submittedName>
</protein>
<reference evidence="2" key="1">
    <citation type="submission" date="2022-11" db="UniProtKB">
        <authorList>
            <consortium name="WormBaseParasite"/>
        </authorList>
    </citation>
    <scope>IDENTIFICATION</scope>
</reference>